<protein>
    <submittedName>
        <fullName evidence="1">Uncharacterized protein</fullName>
    </submittedName>
</protein>
<comment type="caution">
    <text evidence="1">The sequence shown here is derived from an EMBL/GenBank/DDBJ whole genome shotgun (WGS) entry which is preliminary data.</text>
</comment>
<gene>
    <name evidence="1" type="ORF">ACJMK2_019060</name>
</gene>
<dbReference type="EMBL" id="JBJQND010000016">
    <property type="protein sequence ID" value="KAL3848186.1"/>
    <property type="molecule type" value="Genomic_DNA"/>
</dbReference>
<name>A0ABD3UGW3_SINWO</name>
<dbReference type="PANTHER" id="PTHR45816">
    <property type="entry name" value="MIR DOMAIN-CONTAINING PROTEIN"/>
    <property type="match status" value="1"/>
</dbReference>
<dbReference type="Proteomes" id="UP001634394">
    <property type="component" value="Unassembled WGS sequence"/>
</dbReference>
<dbReference type="PANTHER" id="PTHR45816:SF4">
    <property type="entry name" value="RYR_IP3R HOMOLOGY ASSOCIATED DOMAIN-CONTAINING PROTEIN"/>
    <property type="match status" value="1"/>
</dbReference>
<dbReference type="InterPro" id="IPR015925">
    <property type="entry name" value="Ryanodine_IP3_receptor"/>
</dbReference>
<reference evidence="1 2" key="1">
    <citation type="submission" date="2024-11" db="EMBL/GenBank/DDBJ databases">
        <title>Chromosome-level genome assembly of the freshwater bivalve Anodonta woodiana.</title>
        <authorList>
            <person name="Chen X."/>
        </authorList>
    </citation>
    <scope>NUCLEOTIDE SEQUENCE [LARGE SCALE GENOMIC DNA]</scope>
    <source>
        <strain evidence="1">MN2024</strain>
        <tissue evidence="1">Gills</tissue>
    </source>
</reference>
<sequence>MCHLEGDDEEPHGMNQNILYNNGNQYTCMRIMQHQVHRIMVLVAEHKSDVPQFLDLLNAIVKDEELGLPLKQNQSFVMTYFMQFRADVAYVIDQDEKAREAILTSSNHPDLNYLISIVDLLAACAEGENRFVESICQTIFKIPELLKILNNPNISDNLKRPFLRFFLWVYLHTASGMIESGAGDLPHDNAMWGYLSSLSGTLQTVTEYARNNKDTVKQLLKSSPGKRSEMEAFQDQYGQGITSYDVRSDARKEYEDSYSTEEEINRILNIFTKNMQAAYGGVNDVQTQIGFPSREPYSEIDGNEELPLGAEFQEHLRCFIDPVVKDSKEKYKMAEKLVLQIKLSKTSTQLNENQRLEQIELNIKCFQLLRGLLHNEIVKLPPDFENDIKASSE</sequence>
<accession>A0ABD3UGW3</accession>
<keyword evidence="2" id="KW-1185">Reference proteome</keyword>
<evidence type="ECO:0000313" key="2">
    <source>
        <dbReference type="Proteomes" id="UP001634394"/>
    </source>
</evidence>
<evidence type="ECO:0000313" key="1">
    <source>
        <dbReference type="EMBL" id="KAL3848186.1"/>
    </source>
</evidence>
<dbReference type="AlphaFoldDB" id="A0ABD3UGW3"/>
<organism evidence="1 2">
    <name type="scientific">Sinanodonta woodiana</name>
    <name type="common">Chinese pond mussel</name>
    <name type="synonym">Anodonta woodiana</name>
    <dbReference type="NCBI Taxonomy" id="1069815"/>
    <lineage>
        <taxon>Eukaryota</taxon>
        <taxon>Metazoa</taxon>
        <taxon>Spiralia</taxon>
        <taxon>Lophotrochozoa</taxon>
        <taxon>Mollusca</taxon>
        <taxon>Bivalvia</taxon>
        <taxon>Autobranchia</taxon>
        <taxon>Heteroconchia</taxon>
        <taxon>Palaeoheterodonta</taxon>
        <taxon>Unionida</taxon>
        <taxon>Unionoidea</taxon>
        <taxon>Unionidae</taxon>
        <taxon>Unioninae</taxon>
        <taxon>Sinanodonta</taxon>
    </lineage>
</organism>
<proteinExistence type="predicted"/>